<organism evidence="1 2">
    <name type="scientific">Gossypium arboreum</name>
    <name type="common">Tree cotton</name>
    <name type="synonym">Gossypium nanking</name>
    <dbReference type="NCBI Taxonomy" id="29729"/>
    <lineage>
        <taxon>Eukaryota</taxon>
        <taxon>Viridiplantae</taxon>
        <taxon>Streptophyta</taxon>
        <taxon>Embryophyta</taxon>
        <taxon>Tracheophyta</taxon>
        <taxon>Spermatophyta</taxon>
        <taxon>Magnoliopsida</taxon>
        <taxon>eudicotyledons</taxon>
        <taxon>Gunneridae</taxon>
        <taxon>Pentapetalae</taxon>
        <taxon>rosids</taxon>
        <taxon>malvids</taxon>
        <taxon>Malvales</taxon>
        <taxon>Malvaceae</taxon>
        <taxon>Malvoideae</taxon>
        <taxon>Gossypium</taxon>
    </lineage>
</organism>
<accession>A0ABR0MDU7</accession>
<dbReference type="Proteomes" id="UP001358586">
    <property type="component" value="Chromosome 13"/>
</dbReference>
<reference evidence="1 2" key="1">
    <citation type="submission" date="2023-03" db="EMBL/GenBank/DDBJ databases">
        <title>WGS of Gossypium arboreum.</title>
        <authorList>
            <person name="Yu D."/>
        </authorList>
    </citation>
    <scope>NUCLEOTIDE SEQUENCE [LARGE SCALE GENOMIC DNA]</scope>
    <source>
        <tissue evidence="1">Leaf</tissue>
    </source>
</reference>
<evidence type="ECO:0000313" key="2">
    <source>
        <dbReference type="Proteomes" id="UP001358586"/>
    </source>
</evidence>
<comment type="caution">
    <text evidence="1">The sequence shown here is derived from an EMBL/GenBank/DDBJ whole genome shotgun (WGS) entry which is preliminary data.</text>
</comment>
<evidence type="ECO:0000313" key="1">
    <source>
        <dbReference type="EMBL" id="KAK5771326.1"/>
    </source>
</evidence>
<evidence type="ECO:0008006" key="3">
    <source>
        <dbReference type="Google" id="ProtNLM"/>
    </source>
</evidence>
<dbReference type="PANTHER" id="PTHR33116">
    <property type="entry name" value="REVERSE TRANSCRIPTASE ZINC-BINDING DOMAIN-CONTAINING PROTEIN-RELATED-RELATED"/>
    <property type="match status" value="1"/>
</dbReference>
<keyword evidence="2" id="KW-1185">Reference proteome</keyword>
<gene>
    <name evidence="1" type="ORF">PVK06_047524</name>
</gene>
<dbReference type="PANTHER" id="PTHR33116:SF86">
    <property type="entry name" value="REVERSE TRANSCRIPTASE DOMAIN-CONTAINING PROTEIN"/>
    <property type="match status" value="1"/>
</dbReference>
<name>A0ABR0MDU7_GOSAR</name>
<sequence length="232" mass="26964">MLIRDEADDNSIGVAAVLVERSKEIDSSKEPGYEDLMMEVKSYGSLNTFEDDKELISRRLGMRYSNNLEKYLRLPNMVGRNKKASFQNLKDRMKKKIDGWSIRFLSEGGKEVFIKSVRQAMPTYSIACFLLPKSLCSGLDSIIAKFWWQKGLGRRRIHWCDWKMMSAVKEEGGKCFWNLEKFNIALLAKQRWRLITSPDSLLAQVLKAKYFPMFDILNASFRTTPSYTWKSI</sequence>
<proteinExistence type="predicted"/>
<dbReference type="EMBL" id="JARKNE010000013">
    <property type="protein sequence ID" value="KAK5771326.1"/>
    <property type="molecule type" value="Genomic_DNA"/>
</dbReference>
<protein>
    <recommendedName>
        <fullName evidence="3">Reverse transcriptase</fullName>
    </recommendedName>
</protein>